<feature type="compositionally biased region" description="Basic and acidic residues" evidence="2">
    <location>
        <begin position="317"/>
        <end position="330"/>
    </location>
</feature>
<dbReference type="SMART" id="SM00248">
    <property type="entry name" value="ANK"/>
    <property type="match status" value="3"/>
</dbReference>
<organism evidence="3 4">
    <name type="scientific">Dimorphilus gyrociliatus</name>
    <dbReference type="NCBI Taxonomy" id="2664684"/>
    <lineage>
        <taxon>Eukaryota</taxon>
        <taxon>Metazoa</taxon>
        <taxon>Spiralia</taxon>
        <taxon>Lophotrochozoa</taxon>
        <taxon>Annelida</taxon>
        <taxon>Polychaeta</taxon>
        <taxon>Polychaeta incertae sedis</taxon>
        <taxon>Dinophilidae</taxon>
        <taxon>Dimorphilus</taxon>
    </lineage>
</organism>
<feature type="compositionally biased region" description="Polar residues" evidence="2">
    <location>
        <begin position="340"/>
        <end position="354"/>
    </location>
</feature>
<feature type="compositionally biased region" description="Acidic residues" evidence="2">
    <location>
        <begin position="154"/>
        <end position="169"/>
    </location>
</feature>
<feature type="region of interest" description="Disordered" evidence="2">
    <location>
        <begin position="152"/>
        <end position="175"/>
    </location>
</feature>
<feature type="repeat" description="ANK" evidence="1">
    <location>
        <begin position="68"/>
        <end position="100"/>
    </location>
</feature>
<feature type="compositionally biased region" description="Basic and acidic residues" evidence="2">
    <location>
        <begin position="355"/>
        <end position="374"/>
    </location>
</feature>
<comment type="caution">
    <text evidence="3">The sequence shown here is derived from an EMBL/GenBank/DDBJ whole genome shotgun (WGS) entry which is preliminary data.</text>
</comment>
<dbReference type="Gene3D" id="1.25.40.20">
    <property type="entry name" value="Ankyrin repeat-containing domain"/>
    <property type="match status" value="1"/>
</dbReference>
<dbReference type="OrthoDB" id="2384350at2759"/>
<evidence type="ECO:0000256" key="1">
    <source>
        <dbReference type="PROSITE-ProRule" id="PRU00023"/>
    </source>
</evidence>
<accession>A0A7I8VNN9</accession>
<reference evidence="3 4" key="1">
    <citation type="submission" date="2020-08" db="EMBL/GenBank/DDBJ databases">
        <authorList>
            <person name="Hejnol A."/>
        </authorList>
    </citation>
    <scope>NUCLEOTIDE SEQUENCE [LARGE SCALE GENOMIC DNA]</scope>
</reference>
<keyword evidence="4" id="KW-1185">Reference proteome</keyword>
<dbReference type="InterPro" id="IPR002110">
    <property type="entry name" value="Ankyrin_rpt"/>
</dbReference>
<feature type="repeat" description="ANK" evidence="1">
    <location>
        <begin position="35"/>
        <end position="67"/>
    </location>
</feature>
<dbReference type="AlphaFoldDB" id="A0A7I8VNN9"/>
<evidence type="ECO:0000313" key="3">
    <source>
        <dbReference type="EMBL" id="CAD5117635.1"/>
    </source>
</evidence>
<protein>
    <submittedName>
        <fullName evidence="3">DgyrCDS6388</fullName>
    </submittedName>
</protein>
<feature type="compositionally biased region" description="Basic and acidic residues" evidence="2">
    <location>
        <begin position="286"/>
        <end position="302"/>
    </location>
</feature>
<gene>
    <name evidence="3" type="ORF">DGYR_LOCUS6145</name>
</gene>
<dbReference type="InterPro" id="IPR053210">
    <property type="entry name" value="ANKRD12"/>
</dbReference>
<dbReference type="Proteomes" id="UP000549394">
    <property type="component" value="Unassembled WGS sequence"/>
</dbReference>
<feature type="repeat" description="ANK" evidence="1">
    <location>
        <begin position="101"/>
        <end position="133"/>
    </location>
</feature>
<dbReference type="Pfam" id="PF12796">
    <property type="entry name" value="Ank_2"/>
    <property type="match status" value="1"/>
</dbReference>
<feature type="region of interest" description="Disordered" evidence="2">
    <location>
        <begin position="1"/>
        <end position="38"/>
    </location>
</feature>
<proteinExistence type="predicted"/>
<feature type="compositionally biased region" description="Basic and acidic residues" evidence="2">
    <location>
        <begin position="24"/>
        <end position="38"/>
    </location>
</feature>
<dbReference type="SUPFAM" id="SSF48403">
    <property type="entry name" value="Ankyrin repeat"/>
    <property type="match status" value="1"/>
</dbReference>
<dbReference type="PROSITE" id="PS50088">
    <property type="entry name" value="ANK_REPEAT"/>
    <property type="match status" value="3"/>
</dbReference>
<dbReference type="InterPro" id="IPR036770">
    <property type="entry name" value="Ankyrin_rpt-contain_sf"/>
</dbReference>
<dbReference type="PANTHER" id="PTHR24149:SF14">
    <property type="entry name" value="ANKYRIN REPEAT DOMAIN 12"/>
    <property type="match status" value="1"/>
</dbReference>
<dbReference type="GO" id="GO:0005654">
    <property type="term" value="C:nucleoplasm"/>
    <property type="evidence" value="ECO:0007669"/>
    <property type="project" value="TreeGrafter"/>
</dbReference>
<keyword evidence="1" id="KW-0040">ANK repeat</keyword>
<evidence type="ECO:0000256" key="2">
    <source>
        <dbReference type="SAM" id="MobiDB-lite"/>
    </source>
</evidence>
<name>A0A7I8VNN9_9ANNE</name>
<dbReference type="PROSITE" id="PS50297">
    <property type="entry name" value="ANK_REP_REGION"/>
    <property type="match status" value="3"/>
</dbReference>
<dbReference type="EMBL" id="CAJFCJ010000007">
    <property type="protein sequence ID" value="CAD5117635.1"/>
    <property type="molecule type" value="Genomic_DNA"/>
</dbReference>
<dbReference type="PANTHER" id="PTHR24149">
    <property type="entry name" value="ANKYRIN REPEAT DOMAIN-CONTAINING PROTEIN 12"/>
    <property type="match status" value="1"/>
</dbReference>
<dbReference type="PRINTS" id="PR01415">
    <property type="entry name" value="ANKYRIN"/>
</dbReference>
<evidence type="ECO:0000313" key="4">
    <source>
        <dbReference type="Proteomes" id="UP000549394"/>
    </source>
</evidence>
<feature type="region of interest" description="Disordered" evidence="2">
    <location>
        <begin position="208"/>
        <end position="435"/>
    </location>
</feature>
<sequence>MQLLMQMTAPESSRSSSPSLTPKTETKKVERRNDKGETPLHIAAIKGDVNQARKLIKLGANVNAQDNAGWTPLHEACNRGSVDVAKILIENGAEVNIPGYDNDTPLHDAAMCGRRRLVKLLLKSGADPQLVNKNAKKPFDVAKSEKVKKLLEGGDVESSDEDDKDDDNQQPERITLKLKQQIVTTSSSDSTTYRLVSSVAPSVAPATFSDISDEEDEDESNLRAAIDATTTKRSPSPGDGEKKEEEPLALPLTPGQPVAVKQEVEEEKTEPVQIKQELPDEVEESADVKKEIDDQAIKREIKEEPEEQEPKVPPIKIFRENSKGSKKTSEEDVSYVVRSSEASTSMDTTGTAITSRKEDIVLSKDPQTVEERRITRSAFRSQQQKEQKEQNKDDDDDKEKQIREQEEDSNQSGHSTETIRRKPARPKTPPCYKSSYDLHNEIRKQMDERWMSMNLSRARPRAPHAFNRYLSVTCDYVLEGKPRNFESSVKHDLPDNLKKIWQEQEKERIQLRMEHQVERDRLRLCMEQAVLRVHGRASRTNQADTINVCTILKDRETYTMNRFATPVTTGKGRFAGRRQFVQWLQDIDDIFEKRKEQMIARQKHEADALYAVQQLDWPPNTNISLPKVNVVSSFALLPT</sequence>